<name>A0A3P3VYG7_9MICO</name>
<dbReference type="InterPro" id="IPR036890">
    <property type="entry name" value="HATPase_C_sf"/>
</dbReference>
<evidence type="ECO:0000313" key="1">
    <source>
        <dbReference type="EMBL" id="RRJ86646.1"/>
    </source>
</evidence>
<reference evidence="1 2" key="1">
    <citation type="submission" date="2018-11" db="EMBL/GenBank/DDBJ databases">
        <title>YIM 102482-1 draft genome.</title>
        <authorList>
            <person name="Li G."/>
            <person name="Jiang Y."/>
        </authorList>
    </citation>
    <scope>NUCLEOTIDE SEQUENCE [LARGE SCALE GENOMIC DNA]</scope>
    <source>
        <strain evidence="1 2">YIM 102482-1</strain>
    </source>
</reference>
<keyword evidence="1" id="KW-0547">Nucleotide-binding</keyword>
<dbReference type="OrthoDB" id="3757919at2"/>
<keyword evidence="1" id="KW-0067">ATP-binding</keyword>
<dbReference type="AlphaFoldDB" id="A0A3P3VYG7"/>
<comment type="caution">
    <text evidence="1">The sequence shown here is derived from an EMBL/GenBank/DDBJ whole genome shotgun (WGS) entry which is preliminary data.</text>
</comment>
<dbReference type="SUPFAM" id="SSF55874">
    <property type="entry name" value="ATPase domain of HSP90 chaperone/DNA topoisomerase II/histidine kinase"/>
    <property type="match status" value="1"/>
</dbReference>
<dbReference type="EMBL" id="RQVS01000008">
    <property type="protein sequence ID" value="RRJ86646.1"/>
    <property type="molecule type" value="Genomic_DNA"/>
</dbReference>
<sequence length="506" mass="57473">MDECSVATGERSRHVTRNFVPVVPQAALLESLRSLGYDPEVAIADVVDNSISAGASEIEILFDPSDDPKYVSILDDGTGMTSEELLSALTLGAKSSDTFRSESDLGRFGLGLKTASFSQARILTVVSRHMRRTSAYRWDLDRGEWEVENLTPARLKRVPGYERVKTQARGTLVVWENLDDLLHGSEIPSRRIAEVVATTKSHLSRTFHRFLKGGDQSNQINLIVNGVQLTGEDPFLESNPATQVTPVETVELDGHIMKIQGFVLPHADKFREKERKREDLGEGMWHAQGFYFYRNGRLISGGGWGAIRKRSTDSAKHTRVRIDVPNQLDKHWKLDVQKRKVEPPPVLKKVLERMHDIGRAKGEKIITYRGRRKSDERIHFLWEYFEDRGKFRYEINDKHPIIADVLTRLSGSEQRAVRSLLEKIADFLPAEDIYKRMALDSKAFDTSDNDEKITQFTAALIRALDIAAEDVESIRVQVANYEQLHRRRDLEKIIQTALDLINSEKG</sequence>
<gene>
    <name evidence="1" type="ORF">EG850_08360</name>
</gene>
<accession>A0A3P3VYG7</accession>
<protein>
    <submittedName>
        <fullName evidence="1">ATP-binding protein</fullName>
    </submittedName>
</protein>
<dbReference type="Proteomes" id="UP000274391">
    <property type="component" value="Unassembled WGS sequence"/>
</dbReference>
<organism evidence="1 2">
    <name type="scientific">Gulosibacter macacae</name>
    <dbReference type="NCBI Taxonomy" id="2488791"/>
    <lineage>
        <taxon>Bacteria</taxon>
        <taxon>Bacillati</taxon>
        <taxon>Actinomycetota</taxon>
        <taxon>Actinomycetes</taxon>
        <taxon>Micrococcales</taxon>
        <taxon>Microbacteriaceae</taxon>
        <taxon>Gulosibacter</taxon>
    </lineage>
</organism>
<dbReference type="Pfam" id="PF13589">
    <property type="entry name" value="HATPase_c_3"/>
    <property type="match status" value="1"/>
</dbReference>
<dbReference type="GO" id="GO:0005524">
    <property type="term" value="F:ATP binding"/>
    <property type="evidence" value="ECO:0007669"/>
    <property type="project" value="UniProtKB-KW"/>
</dbReference>
<proteinExistence type="predicted"/>
<keyword evidence="2" id="KW-1185">Reference proteome</keyword>
<dbReference type="Gene3D" id="3.30.565.10">
    <property type="entry name" value="Histidine kinase-like ATPase, C-terminal domain"/>
    <property type="match status" value="1"/>
</dbReference>
<evidence type="ECO:0000313" key="2">
    <source>
        <dbReference type="Proteomes" id="UP000274391"/>
    </source>
</evidence>